<feature type="transmembrane region" description="Helical" evidence="4">
    <location>
        <begin position="52"/>
        <end position="76"/>
    </location>
</feature>
<feature type="transmembrane region" description="Helical" evidence="4">
    <location>
        <begin position="83"/>
        <end position="105"/>
    </location>
</feature>
<feature type="transmembrane region" description="Helical" evidence="4">
    <location>
        <begin position="21"/>
        <end position="46"/>
    </location>
</feature>
<dbReference type="RefSeq" id="WP_317224732.1">
    <property type="nucleotide sequence ID" value="NZ_JAWJEJ010000001.1"/>
</dbReference>
<dbReference type="EMBL" id="JAWJEJ010000001">
    <property type="protein sequence ID" value="MDV3455511.1"/>
    <property type="molecule type" value="Genomic_DNA"/>
</dbReference>
<evidence type="ECO:0000313" key="7">
    <source>
        <dbReference type="Proteomes" id="UP001273531"/>
    </source>
</evidence>
<feature type="transmembrane region" description="Helical" evidence="4">
    <location>
        <begin position="364"/>
        <end position="384"/>
    </location>
</feature>
<keyword evidence="1 4" id="KW-0812">Transmembrane</keyword>
<accession>A0ABU3Y2C8</accession>
<organism evidence="6 7">
    <name type="scientific">Sphingomonas agrestis</name>
    <dbReference type="NCBI Taxonomy" id="3080540"/>
    <lineage>
        <taxon>Bacteria</taxon>
        <taxon>Pseudomonadati</taxon>
        <taxon>Pseudomonadota</taxon>
        <taxon>Alphaproteobacteria</taxon>
        <taxon>Sphingomonadales</taxon>
        <taxon>Sphingomonadaceae</taxon>
        <taxon>Sphingomonas</taxon>
    </lineage>
</organism>
<dbReference type="PROSITE" id="PS50850">
    <property type="entry name" value="MFS"/>
    <property type="match status" value="1"/>
</dbReference>
<keyword evidence="3 4" id="KW-0472">Membrane</keyword>
<dbReference type="InterPro" id="IPR011701">
    <property type="entry name" value="MFS"/>
</dbReference>
<sequence>MSLQPQPSVSEAERDQAMRQVVTEGAFASAATALTSGVILTALALHLGASNLVIGVLASAPFLGQLLQAPAILLVERLRKRKLIAVAGGFTGRAMLALMALAPFLPGDLGIAALVIAQLVLCGMSAVGSCAWNAWMRDLAPDDRLGWVFARRTAYAAAISLVAGIAAAIVLDRTTEGSSWRSIIFGVLYGLGFLAGLVSAWLTSRVPEPAMPPRPEIQLGLVGLLRAPLADQNFRRLTIFLASWQFAINLATPFFTVFIVRQLGFDMTFVMVLSAVSQLSNLVALRNWGALADRFANKSVLLVAAPTYILCIVGMIGASQIPHGPWLIAYLVVLHLFMGLAIAGATLATTSIAMKLSPKGQSTAYVACAGLATAVAAGIAPILGGGFADFFAARQFEVLLRWTSPEGVAIVSPLRLSQWDFYFLISGAIGLYAIHRLTLITESGEIRRREMVEQMIDQTRRTVRNLSTVAGLRTLTYLPATFLREAEIRARFLRRQRLKPKPG</sequence>
<name>A0ABU3Y2C8_9SPHN</name>
<evidence type="ECO:0000256" key="2">
    <source>
        <dbReference type="ARBA" id="ARBA00022989"/>
    </source>
</evidence>
<dbReference type="PANTHER" id="PTHR23526:SF2">
    <property type="entry name" value="MAJOR FACILITATOR SUPERFAMILY (MFS) PROFILE DOMAIN-CONTAINING PROTEIN"/>
    <property type="match status" value="1"/>
</dbReference>
<feature type="transmembrane region" description="Helical" evidence="4">
    <location>
        <begin position="421"/>
        <end position="439"/>
    </location>
</feature>
<keyword evidence="7" id="KW-1185">Reference proteome</keyword>
<dbReference type="InterPro" id="IPR052528">
    <property type="entry name" value="Sugar_transport-like"/>
</dbReference>
<evidence type="ECO:0000313" key="6">
    <source>
        <dbReference type="EMBL" id="MDV3455511.1"/>
    </source>
</evidence>
<dbReference type="InterPro" id="IPR036259">
    <property type="entry name" value="MFS_trans_sf"/>
</dbReference>
<feature type="domain" description="Major facilitator superfamily (MFS) profile" evidence="5">
    <location>
        <begin position="231"/>
        <end position="503"/>
    </location>
</feature>
<dbReference type="Pfam" id="PF07690">
    <property type="entry name" value="MFS_1"/>
    <property type="match status" value="1"/>
</dbReference>
<dbReference type="CDD" id="cd06174">
    <property type="entry name" value="MFS"/>
    <property type="match status" value="1"/>
</dbReference>
<reference evidence="6 7" key="1">
    <citation type="submission" date="2023-10" db="EMBL/GenBank/DDBJ databases">
        <title>Sphingomonas sp. HF-S4 16S ribosomal RNA gene Genome sequencing and assembly.</title>
        <authorList>
            <person name="Lee H."/>
        </authorList>
    </citation>
    <scope>NUCLEOTIDE SEQUENCE [LARGE SCALE GENOMIC DNA]</scope>
    <source>
        <strain evidence="6 7">HF-S4</strain>
    </source>
</reference>
<feature type="transmembrane region" description="Helical" evidence="4">
    <location>
        <begin position="239"/>
        <end position="261"/>
    </location>
</feature>
<keyword evidence="2 4" id="KW-1133">Transmembrane helix</keyword>
<dbReference type="Gene3D" id="1.20.1250.20">
    <property type="entry name" value="MFS general substrate transporter like domains"/>
    <property type="match status" value="2"/>
</dbReference>
<evidence type="ECO:0000256" key="4">
    <source>
        <dbReference type="SAM" id="Phobius"/>
    </source>
</evidence>
<feature type="transmembrane region" description="Helical" evidence="4">
    <location>
        <begin position="183"/>
        <end position="204"/>
    </location>
</feature>
<feature type="transmembrane region" description="Helical" evidence="4">
    <location>
        <begin position="267"/>
        <end position="288"/>
    </location>
</feature>
<dbReference type="Proteomes" id="UP001273531">
    <property type="component" value="Unassembled WGS sequence"/>
</dbReference>
<feature type="transmembrane region" description="Helical" evidence="4">
    <location>
        <begin position="153"/>
        <end position="171"/>
    </location>
</feature>
<feature type="transmembrane region" description="Helical" evidence="4">
    <location>
        <begin position="327"/>
        <end position="352"/>
    </location>
</feature>
<dbReference type="PANTHER" id="PTHR23526">
    <property type="entry name" value="INTEGRAL MEMBRANE TRANSPORT PROTEIN-RELATED"/>
    <property type="match status" value="1"/>
</dbReference>
<protein>
    <submittedName>
        <fullName evidence="6">MFS transporter</fullName>
    </submittedName>
</protein>
<evidence type="ECO:0000256" key="3">
    <source>
        <dbReference type="ARBA" id="ARBA00023136"/>
    </source>
</evidence>
<feature type="transmembrane region" description="Helical" evidence="4">
    <location>
        <begin position="300"/>
        <end position="321"/>
    </location>
</feature>
<evidence type="ECO:0000256" key="1">
    <source>
        <dbReference type="ARBA" id="ARBA00022692"/>
    </source>
</evidence>
<comment type="caution">
    <text evidence="6">The sequence shown here is derived from an EMBL/GenBank/DDBJ whole genome shotgun (WGS) entry which is preliminary data.</text>
</comment>
<proteinExistence type="predicted"/>
<evidence type="ECO:0000259" key="5">
    <source>
        <dbReference type="PROSITE" id="PS50850"/>
    </source>
</evidence>
<dbReference type="InterPro" id="IPR020846">
    <property type="entry name" value="MFS_dom"/>
</dbReference>
<dbReference type="SUPFAM" id="SSF103473">
    <property type="entry name" value="MFS general substrate transporter"/>
    <property type="match status" value="1"/>
</dbReference>
<feature type="transmembrane region" description="Helical" evidence="4">
    <location>
        <begin position="111"/>
        <end position="132"/>
    </location>
</feature>
<gene>
    <name evidence="6" type="ORF">RZN05_00835</name>
</gene>